<evidence type="ECO:0000256" key="12">
    <source>
        <dbReference type="SAM" id="SignalP"/>
    </source>
</evidence>
<dbReference type="Pfam" id="PF01252">
    <property type="entry name" value="Peptidase_A8"/>
    <property type="match status" value="1"/>
</dbReference>
<evidence type="ECO:0000256" key="6">
    <source>
        <dbReference type="ARBA" id="ARBA00022801"/>
    </source>
</evidence>
<keyword evidence="13" id="KW-0449">Lipoprotein</keyword>
<dbReference type="EMBL" id="AP025592">
    <property type="protein sequence ID" value="BDG09733.1"/>
    <property type="molecule type" value="Genomic_DNA"/>
</dbReference>
<keyword evidence="3 9" id="KW-0645">Protease</keyword>
<dbReference type="EC" id="3.4.23.36" evidence="9"/>
<dbReference type="PROSITE" id="PS00855">
    <property type="entry name" value="SPASE_II"/>
    <property type="match status" value="1"/>
</dbReference>
<keyword evidence="12" id="KW-0732">Signal</keyword>
<evidence type="ECO:0000256" key="4">
    <source>
        <dbReference type="ARBA" id="ARBA00022692"/>
    </source>
</evidence>
<evidence type="ECO:0000256" key="5">
    <source>
        <dbReference type="ARBA" id="ARBA00022750"/>
    </source>
</evidence>
<keyword evidence="8 9" id="KW-0472">Membrane</keyword>
<evidence type="ECO:0000256" key="8">
    <source>
        <dbReference type="ARBA" id="ARBA00023136"/>
    </source>
</evidence>
<comment type="function">
    <text evidence="9 10">This protein specifically catalyzes the removal of signal peptides from prolipoproteins.</text>
</comment>
<comment type="catalytic activity">
    <reaction evidence="9 10">
        <text>Release of signal peptides from bacterial membrane prolipoproteins. Hydrolyzes -Xaa-Yaa-Zaa-|-(S,diacylglyceryl)Cys-, in which Xaa is hydrophobic (preferably Leu), and Yaa (Ala or Ser) and Zaa (Gly or Ala) have small, neutral side chains.</text>
        <dbReference type="EC" id="3.4.23.36"/>
    </reaction>
</comment>
<organism evidence="13 14">
    <name type="scientific">Anaeromyxobacter paludicola</name>
    <dbReference type="NCBI Taxonomy" id="2918171"/>
    <lineage>
        <taxon>Bacteria</taxon>
        <taxon>Pseudomonadati</taxon>
        <taxon>Myxococcota</taxon>
        <taxon>Myxococcia</taxon>
        <taxon>Myxococcales</taxon>
        <taxon>Cystobacterineae</taxon>
        <taxon>Anaeromyxobacteraceae</taxon>
        <taxon>Anaeromyxobacter</taxon>
    </lineage>
</organism>
<accession>A0ABN6NCP3</accession>
<comment type="subcellular location">
    <subcellularLocation>
        <location evidence="9">Cell membrane</location>
        <topology evidence="9">Multi-pass membrane protein</topology>
    </subcellularLocation>
</comment>
<dbReference type="PANTHER" id="PTHR33695">
    <property type="entry name" value="LIPOPROTEIN SIGNAL PEPTIDASE"/>
    <property type="match status" value="1"/>
</dbReference>
<dbReference type="InterPro" id="IPR001872">
    <property type="entry name" value="Peptidase_A8"/>
</dbReference>
<feature type="chain" id="PRO_5046846378" description="Lipoprotein signal peptidase" evidence="12">
    <location>
        <begin position="21"/>
        <end position="195"/>
    </location>
</feature>
<protein>
    <recommendedName>
        <fullName evidence="9">Lipoprotein signal peptidase</fullName>
        <ecNumber evidence="9">3.4.23.36</ecNumber>
    </recommendedName>
    <alternativeName>
        <fullName evidence="9">Prolipoprotein signal peptidase</fullName>
    </alternativeName>
    <alternativeName>
        <fullName evidence="9">Signal peptidase II</fullName>
        <shortName evidence="9">SPase II</shortName>
    </alternativeName>
</protein>
<feature type="signal peptide" evidence="12">
    <location>
        <begin position="1"/>
        <end position="20"/>
    </location>
</feature>
<evidence type="ECO:0000256" key="3">
    <source>
        <dbReference type="ARBA" id="ARBA00022670"/>
    </source>
</evidence>
<keyword evidence="7 9" id="KW-1133">Transmembrane helix</keyword>
<feature type="active site" evidence="9">
    <location>
        <position position="171"/>
    </location>
</feature>
<name>A0ABN6NCP3_9BACT</name>
<evidence type="ECO:0000313" key="14">
    <source>
        <dbReference type="Proteomes" id="UP001162734"/>
    </source>
</evidence>
<dbReference type="Proteomes" id="UP001162734">
    <property type="component" value="Chromosome"/>
</dbReference>
<comment type="pathway">
    <text evidence="9">Protein modification; lipoprotein biosynthesis (signal peptide cleavage).</text>
</comment>
<feature type="transmembrane region" description="Helical" evidence="9">
    <location>
        <begin position="97"/>
        <end position="114"/>
    </location>
</feature>
<dbReference type="HAMAP" id="MF_00161">
    <property type="entry name" value="LspA"/>
    <property type="match status" value="1"/>
</dbReference>
<evidence type="ECO:0000256" key="11">
    <source>
        <dbReference type="RuleBase" id="RU004181"/>
    </source>
</evidence>
<keyword evidence="6 9" id="KW-0378">Hydrolase</keyword>
<dbReference type="PRINTS" id="PR00781">
    <property type="entry name" value="LIPOSIGPTASE"/>
</dbReference>
<evidence type="ECO:0000256" key="1">
    <source>
        <dbReference type="ARBA" id="ARBA00006139"/>
    </source>
</evidence>
<gene>
    <name evidence="9 13" type="primary">lspA</name>
    <name evidence="13" type="ORF">AMPC_28460</name>
</gene>
<comment type="caution">
    <text evidence="9">Lacks conserved residue(s) required for the propagation of feature annotation.</text>
</comment>
<evidence type="ECO:0000256" key="10">
    <source>
        <dbReference type="RuleBase" id="RU000594"/>
    </source>
</evidence>
<keyword evidence="2 9" id="KW-1003">Cell membrane</keyword>
<keyword evidence="14" id="KW-1185">Reference proteome</keyword>
<comment type="similarity">
    <text evidence="1 9 11">Belongs to the peptidase A8 family.</text>
</comment>
<proteinExistence type="inferred from homology"/>
<feature type="active site" evidence="9">
    <location>
        <position position="150"/>
    </location>
</feature>
<keyword evidence="4 9" id="KW-0812">Transmembrane</keyword>
<sequence length="195" mass="22320">MRLAPKWRLLLALFLALVTADQVTKFLAVDRLTTAFDRAGAHGLGEKVAAFYALEHLEPYATAPFYVWSPVWRMNYVENPGAAWGLFRGLSDGVRNAFFTVVSLGAVAFILHYYRRLREEQRYLQLAMSLVLAGAVGNFIDRIARRYVIDFVEWYWWNRPDIRWPTFNVADSLIVVGVALLMLQPSRPADRPDPV</sequence>
<evidence type="ECO:0000256" key="7">
    <source>
        <dbReference type="ARBA" id="ARBA00022989"/>
    </source>
</evidence>
<reference evidence="14" key="1">
    <citation type="journal article" date="2022" name="Int. J. Syst. Evol. Microbiol.">
        <title>Anaeromyxobacter oryzae sp. nov., Anaeromyxobacter diazotrophicus sp. nov. and Anaeromyxobacter paludicola sp. nov., isolated from paddy soils.</title>
        <authorList>
            <person name="Itoh H."/>
            <person name="Xu Z."/>
            <person name="Mise K."/>
            <person name="Masuda Y."/>
            <person name="Ushijima N."/>
            <person name="Hayakawa C."/>
            <person name="Shiratori Y."/>
            <person name="Senoo K."/>
        </authorList>
    </citation>
    <scope>NUCLEOTIDE SEQUENCE [LARGE SCALE GENOMIC DNA]</scope>
    <source>
        <strain evidence="14">Red630</strain>
    </source>
</reference>
<dbReference type="RefSeq" id="WP_248342015.1">
    <property type="nucleotide sequence ID" value="NZ_AP025592.1"/>
</dbReference>
<dbReference type="PANTHER" id="PTHR33695:SF1">
    <property type="entry name" value="LIPOPROTEIN SIGNAL PEPTIDASE"/>
    <property type="match status" value="1"/>
</dbReference>
<evidence type="ECO:0000256" key="2">
    <source>
        <dbReference type="ARBA" id="ARBA00022475"/>
    </source>
</evidence>
<evidence type="ECO:0000256" key="9">
    <source>
        <dbReference type="HAMAP-Rule" id="MF_00161"/>
    </source>
</evidence>
<dbReference type="NCBIfam" id="NF011355">
    <property type="entry name" value="PRK14773.1"/>
    <property type="match status" value="1"/>
</dbReference>
<dbReference type="NCBIfam" id="TIGR00077">
    <property type="entry name" value="lspA"/>
    <property type="match status" value="1"/>
</dbReference>
<evidence type="ECO:0000313" key="13">
    <source>
        <dbReference type="EMBL" id="BDG09733.1"/>
    </source>
</evidence>
<keyword evidence="5 9" id="KW-0064">Aspartyl protease</keyword>